<dbReference type="Gene3D" id="1.10.287.110">
    <property type="entry name" value="DnaJ domain"/>
    <property type="match status" value="1"/>
</dbReference>
<evidence type="ECO:0000259" key="2">
    <source>
        <dbReference type="PROSITE" id="PS50076"/>
    </source>
</evidence>
<dbReference type="PANTHER" id="PTHR43096">
    <property type="entry name" value="DNAJ HOMOLOG 1, MITOCHONDRIAL-RELATED"/>
    <property type="match status" value="1"/>
</dbReference>
<dbReference type="GO" id="GO:0005737">
    <property type="term" value="C:cytoplasm"/>
    <property type="evidence" value="ECO:0007669"/>
    <property type="project" value="TreeGrafter"/>
</dbReference>
<dbReference type="PROSITE" id="PS50076">
    <property type="entry name" value="DNAJ_2"/>
    <property type="match status" value="1"/>
</dbReference>
<feature type="domain" description="J" evidence="2">
    <location>
        <begin position="8"/>
        <end position="73"/>
    </location>
</feature>
<protein>
    <submittedName>
        <fullName evidence="3">J domain-containing protein</fullName>
    </submittedName>
</protein>
<dbReference type="Gene3D" id="2.60.260.20">
    <property type="entry name" value="Urease metallochaperone UreE, N-terminal domain"/>
    <property type="match status" value="2"/>
</dbReference>
<dbReference type="Proteomes" id="UP000267249">
    <property type="component" value="Chromosome"/>
</dbReference>
<organism evidence="3 4">
    <name type="scientific">Synechococcus elongatus PCC 11801</name>
    <dbReference type="NCBI Taxonomy" id="2219813"/>
    <lineage>
        <taxon>Bacteria</taxon>
        <taxon>Bacillati</taxon>
        <taxon>Cyanobacteriota</taxon>
        <taxon>Cyanophyceae</taxon>
        <taxon>Synechococcales</taxon>
        <taxon>Synechococcaceae</taxon>
        <taxon>Synechococcus</taxon>
    </lineage>
</organism>
<dbReference type="AlphaFoldDB" id="A0AAN1QPH6"/>
<dbReference type="Pfam" id="PF00226">
    <property type="entry name" value="DnaJ"/>
    <property type="match status" value="1"/>
</dbReference>
<gene>
    <name evidence="3" type="ORF">DOP62_09715</name>
</gene>
<dbReference type="InterPro" id="IPR002939">
    <property type="entry name" value="DnaJ_C"/>
</dbReference>
<dbReference type="RefSeq" id="WP_208673316.1">
    <property type="nucleotide sequence ID" value="NZ_CP030139.2"/>
</dbReference>
<dbReference type="InterPro" id="IPR018253">
    <property type="entry name" value="DnaJ_domain_CS"/>
</dbReference>
<proteinExistence type="predicted"/>
<dbReference type="InterPro" id="IPR008971">
    <property type="entry name" value="HSP40/DnaJ_pept-bd"/>
</dbReference>
<dbReference type="CDD" id="cd06257">
    <property type="entry name" value="DnaJ"/>
    <property type="match status" value="1"/>
</dbReference>
<dbReference type="SUPFAM" id="SSF49493">
    <property type="entry name" value="HSP40/DnaJ peptide-binding domain"/>
    <property type="match status" value="2"/>
</dbReference>
<name>A0AAN1QPH6_SYNEL</name>
<dbReference type="SMART" id="SM00271">
    <property type="entry name" value="DnaJ"/>
    <property type="match status" value="1"/>
</dbReference>
<dbReference type="InterPro" id="IPR036869">
    <property type="entry name" value="J_dom_sf"/>
</dbReference>
<dbReference type="FunFam" id="2.60.260.20:FF:000013">
    <property type="entry name" value="DnaJ subfamily B member 11"/>
    <property type="match status" value="1"/>
</dbReference>
<evidence type="ECO:0000313" key="4">
    <source>
        <dbReference type="Proteomes" id="UP000267249"/>
    </source>
</evidence>
<accession>A0AAN1QPH6</accession>
<keyword evidence="1" id="KW-0143">Chaperone</keyword>
<reference evidence="3 4" key="1">
    <citation type="journal article" date="2018" name="Sci. Rep.">
        <title>Genome Features and Biochemical Characteristics of a Robust, Fast Growing and Naturally Transformable Cyanobacterium Synechococcus elongatus PCC 11801 Isolated from India.</title>
        <authorList>
            <person name="Jaiswal D."/>
            <person name="Sengupta A."/>
            <person name="Sohoni S."/>
            <person name="Sengupta S."/>
            <person name="Phadnavis A.G."/>
            <person name="Pakrasi H.B."/>
            <person name="Wangikar P.P."/>
        </authorList>
    </citation>
    <scope>NUCLEOTIDE SEQUENCE [LARGE SCALE GENOMIC DNA]</scope>
    <source>
        <strain evidence="3 4">PCC 11801</strain>
    </source>
</reference>
<dbReference type="CDD" id="cd10747">
    <property type="entry name" value="DnaJ_C"/>
    <property type="match status" value="1"/>
</dbReference>
<dbReference type="Pfam" id="PF01556">
    <property type="entry name" value="DnaJ_C"/>
    <property type="match status" value="1"/>
</dbReference>
<dbReference type="GO" id="GO:0042026">
    <property type="term" value="P:protein refolding"/>
    <property type="evidence" value="ECO:0007669"/>
    <property type="project" value="TreeGrafter"/>
</dbReference>
<dbReference type="PANTHER" id="PTHR43096:SF52">
    <property type="entry name" value="DNAJ HOMOLOG 1, MITOCHONDRIAL-RELATED"/>
    <property type="match status" value="1"/>
</dbReference>
<evidence type="ECO:0000256" key="1">
    <source>
        <dbReference type="ARBA" id="ARBA00023186"/>
    </source>
</evidence>
<dbReference type="GO" id="GO:0051082">
    <property type="term" value="F:unfolded protein binding"/>
    <property type="evidence" value="ECO:0007669"/>
    <property type="project" value="InterPro"/>
</dbReference>
<dbReference type="EMBL" id="CP030139">
    <property type="protein sequence ID" value="AZB72960.1"/>
    <property type="molecule type" value="Genomic_DNA"/>
</dbReference>
<dbReference type="PRINTS" id="PR00625">
    <property type="entry name" value="JDOMAIN"/>
</dbReference>
<sequence length="327" mass="35360">MAATDFKDYYATLGVGRAASADEIKKAFRRLARQYHPDMNPGDKVAEARFKEINEAYEVLSDTDKRRKYDQFGQYWSRVGAPGAGAGPAGVGFDDFEFGRYGSFDDFINELLGRFGGGASASASAGYRSPGFQDFGSGFGGQATAGARKVSLDAEASISLSLSDAFRGTQKQLRINNEMVEVKVPPGIKAGSKLRLRGKGNIMPTTGQRGDLYLKVDIKPHEFFQLDGDHLICEVPIAPDEAALGATIAVPTPDGLVNVNIPAGVRTGQSLRLRGKGWPTRTGRGDLLVKVAIAVPKTLTDAERQAYEQLQRSRSADLRSDLKQYSL</sequence>
<dbReference type="SUPFAM" id="SSF46565">
    <property type="entry name" value="Chaperone J-domain"/>
    <property type="match status" value="1"/>
</dbReference>
<dbReference type="InterPro" id="IPR001623">
    <property type="entry name" value="DnaJ_domain"/>
</dbReference>
<evidence type="ECO:0000313" key="3">
    <source>
        <dbReference type="EMBL" id="AZB72960.1"/>
    </source>
</evidence>
<dbReference type="PROSITE" id="PS00636">
    <property type="entry name" value="DNAJ_1"/>
    <property type="match status" value="1"/>
</dbReference>